<keyword evidence="11" id="KW-0520">NAD</keyword>
<comment type="similarity">
    <text evidence="2">Belongs to the complex I subunit 6 family.</text>
</comment>
<feature type="transmembrane region" description="Helical" evidence="16">
    <location>
        <begin position="78"/>
        <end position="98"/>
    </location>
</feature>
<evidence type="ECO:0000256" key="16">
    <source>
        <dbReference type="SAM" id="Phobius"/>
    </source>
</evidence>
<evidence type="ECO:0000256" key="11">
    <source>
        <dbReference type="ARBA" id="ARBA00023027"/>
    </source>
</evidence>
<keyword evidence="5" id="KW-0813">Transport</keyword>
<keyword evidence="10 16" id="KW-1133">Transmembrane helix</keyword>
<protein>
    <recommendedName>
        <fullName evidence="4">NADH-ubiquinone oxidoreductase chain 6</fullName>
        <ecNumber evidence="3">7.1.1.2</ecNumber>
    </recommendedName>
    <alternativeName>
        <fullName evidence="14">NADH dehydrogenase subunit 6</fullName>
    </alternativeName>
</protein>
<evidence type="ECO:0000256" key="2">
    <source>
        <dbReference type="ARBA" id="ARBA00005698"/>
    </source>
</evidence>
<dbReference type="PANTHER" id="PTHR11435">
    <property type="entry name" value="NADH UBIQUINONE OXIDOREDUCTASE SUBUNIT ND6"/>
    <property type="match status" value="1"/>
</dbReference>
<proteinExistence type="inferred from homology"/>
<name>A0A0S2MQE8_9COLE</name>
<feature type="transmembrane region" description="Helical" evidence="16">
    <location>
        <begin position="45"/>
        <end position="66"/>
    </location>
</feature>
<evidence type="ECO:0000256" key="13">
    <source>
        <dbReference type="ARBA" id="ARBA00023136"/>
    </source>
</evidence>
<evidence type="ECO:0000256" key="1">
    <source>
        <dbReference type="ARBA" id="ARBA00004225"/>
    </source>
</evidence>
<evidence type="ECO:0000256" key="15">
    <source>
        <dbReference type="ARBA" id="ARBA00049551"/>
    </source>
</evidence>
<accession>A0A0S2MQE8</accession>
<keyword evidence="13 16" id="KW-0472">Membrane</keyword>
<evidence type="ECO:0000256" key="7">
    <source>
        <dbReference type="ARBA" id="ARBA00022692"/>
    </source>
</evidence>
<dbReference type="InterPro" id="IPR050269">
    <property type="entry name" value="ComplexI_Subunit6"/>
</dbReference>
<dbReference type="GO" id="GO:0031966">
    <property type="term" value="C:mitochondrial membrane"/>
    <property type="evidence" value="ECO:0007669"/>
    <property type="project" value="UniProtKB-SubCell"/>
</dbReference>
<comment type="catalytic activity">
    <reaction evidence="15">
        <text>a ubiquinone + NADH + 5 H(+)(in) = a ubiquinol + NAD(+) + 4 H(+)(out)</text>
        <dbReference type="Rhea" id="RHEA:29091"/>
        <dbReference type="Rhea" id="RHEA-COMP:9565"/>
        <dbReference type="Rhea" id="RHEA-COMP:9566"/>
        <dbReference type="ChEBI" id="CHEBI:15378"/>
        <dbReference type="ChEBI" id="CHEBI:16389"/>
        <dbReference type="ChEBI" id="CHEBI:17976"/>
        <dbReference type="ChEBI" id="CHEBI:57540"/>
        <dbReference type="ChEBI" id="CHEBI:57945"/>
        <dbReference type="EC" id="7.1.1.2"/>
    </reaction>
</comment>
<dbReference type="EC" id="7.1.1.2" evidence="3"/>
<evidence type="ECO:0000256" key="12">
    <source>
        <dbReference type="ARBA" id="ARBA00023128"/>
    </source>
</evidence>
<sequence>MMIIMIMMINFSIMFIFMKHPISLGMILLFQTIMTALLMNSLLMNAWFSYIMLLVMIGGLLILFIYMTSLVSNEKFKFNPLILMMNFIYFILMSMLYFTEKFNLTMVINTNPMLIYNLPMNFNKFLMSNTMIMLMMIIYLLIVMIAVVKISNFKSGPLRQKF</sequence>
<comment type="subcellular location">
    <subcellularLocation>
        <location evidence="1">Mitochondrion membrane</location>
        <topology evidence="1">Multi-pass membrane protein</topology>
    </subcellularLocation>
</comment>
<keyword evidence="6" id="KW-0679">Respiratory chain</keyword>
<reference evidence="17" key="1">
    <citation type="submission" date="2012-06" db="EMBL/GenBank/DDBJ databases">
        <title>Mitogenomics of the Coleoptera under dense taxon sampling.</title>
        <authorList>
            <person name="Timmermans M.J.T.N."/>
            <person name="Lim J."/>
            <person name="Dodsworth S."/>
            <person name="Haran J."/>
            <person name="Ahrens D."/>
            <person name="Bocak L."/>
            <person name="London A."/>
            <person name="Culverwell L."/>
            <person name="Vogler A.P."/>
        </authorList>
    </citation>
    <scope>NUCLEOTIDE SEQUENCE</scope>
</reference>
<evidence type="ECO:0000256" key="5">
    <source>
        <dbReference type="ARBA" id="ARBA00022448"/>
    </source>
</evidence>
<keyword evidence="8" id="KW-1278">Translocase</keyword>
<keyword evidence="9" id="KW-0249">Electron transport</keyword>
<dbReference type="PANTHER" id="PTHR11435:SF1">
    <property type="entry name" value="NADH-UBIQUINONE OXIDOREDUCTASE CHAIN 6"/>
    <property type="match status" value="1"/>
</dbReference>
<evidence type="ECO:0000256" key="4">
    <source>
        <dbReference type="ARBA" id="ARBA00021095"/>
    </source>
</evidence>
<evidence type="ECO:0000256" key="3">
    <source>
        <dbReference type="ARBA" id="ARBA00012944"/>
    </source>
</evidence>
<keyword evidence="12 17" id="KW-0496">Mitochondrion</keyword>
<evidence type="ECO:0000256" key="9">
    <source>
        <dbReference type="ARBA" id="ARBA00022982"/>
    </source>
</evidence>
<gene>
    <name evidence="17" type="primary">nad6</name>
</gene>
<geneLocation type="mitochondrion" evidence="17"/>
<dbReference type="EMBL" id="JX412796">
    <property type="protein sequence ID" value="ALO76945.1"/>
    <property type="molecule type" value="Genomic_DNA"/>
</dbReference>
<evidence type="ECO:0000256" key="10">
    <source>
        <dbReference type="ARBA" id="ARBA00022989"/>
    </source>
</evidence>
<organism evidence="17">
    <name type="scientific">Oxytelus sp. OXY01</name>
    <dbReference type="NCBI Taxonomy" id="1205569"/>
    <lineage>
        <taxon>Eukaryota</taxon>
        <taxon>Metazoa</taxon>
        <taxon>Ecdysozoa</taxon>
        <taxon>Arthropoda</taxon>
        <taxon>Hexapoda</taxon>
        <taxon>Insecta</taxon>
        <taxon>Pterygota</taxon>
        <taxon>Neoptera</taxon>
        <taxon>Endopterygota</taxon>
        <taxon>Coleoptera</taxon>
        <taxon>Polyphaga</taxon>
        <taxon>Staphyliniformia</taxon>
        <taxon>Staphylinidae</taxon>
        <taxon>Oxytelinae group</taxon>
        <taxon>Oxytelinae</taxon>
        <taxon>Oxytelus</taxon>
    </lineage>
</organism>
<evidence type="ECO:0000256" key="6">
    <source>
        <dbReference type="ARBA" id="ARBA00022660"/>
    </source>
</evidence>
<feature type="transmembrane region" description="Helical" evidence="16">
    <location>
        <begin position="130"/>
        <end position="151"/>
    </location>
</feature>
<evidence type="ECO:0000313" key="17">
    <source>
        <dbReference type="EMBL" id="ALO76945.1"/>
    </source>
</evidence>
<dbReference type="GO" id="GO:0008137">
    <property type="term" value="F:NADH dehydrogenase (ubiquinone) activity"/>
    <property type="evidence" value="ECO:0007669"/>
    <property type="project" value="UniProtKB-EC"/>
</dbReference>
<keyword evidence="7 16" id="KW-0812">Transmembrane</keyword>
<dbReference type="AlphaFoldDB" id="A0A0S2MQE8"/>
<evidence type="ECO:0000256" key="8">
    <source>
        <dbReference type="ARBA" id="ARBA00022967"/>
    </source>
</evidence>
<evidence type="ECO:0000256" key="14">
    <source>
        <dbReference type="ARBA" id="ARBA00031019"/>
    </source>
</evidence>